<feature type="non-terminal residue" evidence="2">
    <location>
        <position position="60"/>
    </location>
</feature>
<dbReference type="GO" id="GO:0008270">
    <property type="term" value="F:zinc ion binding"/>
    <property type="evidence" value="ECO:0007669"/>
    <property type="project" value="InterPro"/>
</dbReference>
<organism evidence="2">
    <name type="scientific">mine drainage metagenome</name>
    <dbReference type="NCBI Taxonomy" id="410659"/>
    <lineage>
        <taxon>unclassified sequences</taxon>
        <taxon>metagenomes</taxon>
        <taxon>ecological metagenomes</taxon>
    </lineage>
</organism>
<dbReference type="GO" id="GO:0005737">
    <property type="term" value="C:cytoplasm"/>
    <property type="evidence" value="ECO:0007669"/>
    <property type="project" value="TreeGrafter"/>
</dbReference>
<dbReference type="AlphaFoldDB" id="T0Z340"/>
<dbReference type="EMBL" id="AUZZ01008205">
    <property type="protein sequence ID" value="EQD38677.1"/>
    <property type="molecule type" value="Genomic_DNA"/>
</dbReference>
<gene>
    <name evidence="2" type="ORF">B2A_11372</name>
</gene>
<dbReference type="Pfam" id="PF01433">
    <property type="entry name" value="Peptidase_M1"/>
    <property type="match status" value="1"/>
</dbReference>
<dbReference type="SUPFAM" id="SSF55486">
    <property type="entry name" value="Metalloproteases ('zincins'), catalytic domain"/>
    <property type="match status" value="1"/>
</dbReference>
<keyword evidence="2" id="KW-0645">Protease</keyword>
<sequence length="60" mass="6850">MLTRASGAFNDDSLRRTHPIDVDVKDPETVAQIFDQISYGKGGMILRMIEKFAGFEEFRQ</sequence>
<dbReference type="GO" id="GO:0043171">
    <property type="term" value="P:peptide catabolic process"/>
    <property type="evidence" value="ECO:0007669"/>
    <property type="project" value="TreeGrafter"/>
</dbReference>
<name>T0Z340_9ZZZZ</name>
<keyword evidence="2" id="KW-0378">Hydrolase</keyword>
<reference evidence="2" key="1">
    <citation type="submission" date="2013-08" db="EMBL/GenBank/DDBJ databases">
        <authorList>
            <person name="Mendez C."/>
            <person name="Richter M."/>
            <person name="Ferrer M."/>
            <person name="Sanchez J."/>
        </authorList>
    </citation>
    <scope>NUCLEOTIDE SEQUENCE</scope>
</reference>
<dbReference type="PANTHER" id="PTHR11533:SF174">
    <property type="entry name" value="PUROMYCIN-SENSITIVE AMINOPEPTIDASE-RELATED"/>
    <property type="match status" value="1"/>
</dbReference>
<dbReference type="GO" id="GO:0016020">
    <property type="term" value="C:membrane"/>
    <property type="evidence" value="ECO:0007669"/>
    <property type="project" value="TreeGrafter"/>
</dbReference>
<evidence type="ECO:0000259" key="1">
    <source>
        <dbReference type="Pfam" id="PF01433"/>
    </source>
</evidence>
<comment type="caution">
    <text evidence="2">The sequence shown here is derived from an EMBL/GenBank/DDBJ whole genome shotgun (WGS) entry which is preliminary data.</text>
</comment>
<reference evidence="2" key="2">
    <citation type="journal article" date="2014" name="ISME J.">
        <title>Microbial stratification in low pH oxic and suboxic macroscopic growths along an acid mine drainage.</title>
        <authorList>
            <person name="Mendez-Garcia C."/>
            <person name="Mesa V."/>
            <person name="Sprenger R.R."/>
            <person name="Richter M."/>
            <person name="Diez M.S."/>
            <person name="Solano J."/>
            <person name="Bargiela R."/>
            <person name="Golyshina O.V."/>
            <person name="Manteca A."/>
            <person name="Ramos J.L."/>
            <person name="Gallego J.R."/>
            <person name="Llorente I."/>
            <person name="Martins Dos Santos V.A."/>
            <person name="Jensen O.N."/>
            <person name="Pelaez A.I."/>
            <person name="Sanchez J."/>
            <person name="Ferrer M."/>
        </authorList>
    </citation>
    <scope>NUCLEOTIDE SEQUENCE</scope>
</reference>
<protein>
    <submittedName>
        <fullName evidence="2">Aminopeptidase-like protein</fullName>
    </submittedName>
</protein>
<dbReference type="InterPro" id="IPR027268">
    <property type="entry name" value="Peptidase_M4/M1_CTD_sf"/>
</dbReference>
<evidence type="ECO:0000313" key="2">
    <source>
        <dbReference type="EMBL" id="EQD38677.1"/>
    </source>
</evidence>
<dbReference type="GO" id="GO:0070006">
    <property type="term" value="F:metalloaminopeptidase activity"/>
    <property type="evidence" value="ECO:0007669"/>
    <property type="project" value="TreeGrafter"/>
</dbReference>
<dbReference type="PANTHER" id="PTHR11533">
    <property type="entry name" value="PROTEASE M1 ZINC METALLOPROTEASE"/>
    <property type="match status" value="1"/>
</dbReference>
<proteinExistence type="predicted"/>
<dbReference type="GO" id="GO:0042277">
    <property type="term" value="F:peptide binding"/>
    <property type="evidence" value="ECO:0007669"/>
    <property type="project" value="TreeGrafter"/>
</dbReference>
<dbReference type="GO" id="GO:0005615">
    <property type="term" value="C:extracellular space"/>
    <property type="evidence" value="ECO:0007669"/>
    <property type="project" value="TreeGrafter"/>
</dbReference>
<dbReference type="Gene3D" id="1.10.390.10">
    <property type="entry name" value="Neutral Protease Domain 2"/>
    <property type="match status" value="1"/>
</dbReference>
<dbReference type="GO" id="GO:0006508">
    <property type="term" value="P:proteolysis"/>
    <property type="evidence" value="ECO:0007669"/>
    <property type="project" value="TreeGrafter"/>
</dbReference>
<dbReference type="InterPro" id="IPR050344">
    <property type="entry name" value="Peptidase_M1_aminopeptidases"/>
</dbReference>
<feature type="domain" description="Peptidase M1 membrane alanine aminopeptidase" evidence="1">
    <location>
        <begin position="4"/>
        <end position="59"/>
    </location>
</feature>
<accession>T0Z340</accession>
<dbReference type="InterPro" id="IPR014782">
    <property type="entry name" value="Peptidase_M1_dom"/>
</dbReference>
<keyword evidence="2" id="KW-0031">Aminopeptidase</keyword>